<dbReference type="PROSITE" id="PS00211">
    <property type="entry name" value="ABC_TRANSPORTER_1"/>
    <property type="match status" value="1"/>
</dbReference>
<dbReference type="PROSITE" id="PS50893">
    <property type="entry name" value="ABC_TRANSPORTER_2"/>
    <property type="match status" value="1"/>
</dbReference>
<organism evidence="7 8">
    <name type="scientific">Haloplanus rubicundus</name>
    <dbReference type="NCBI Taxonomy" id="1547898"/>
    <lineage>
        <taxon>Archaea</taxon>
        <taxon>Methanobacteriati</taxon>
        <taxon>Methanobacteriota</taxon>
        <taxon>Stenosarchaea group</taxon>
        <taxon>Halobacteria</taxon>
        <taxon>Halobacteriales</taxon>
        <taxon>Haloferacaceae</taxon>
        <taxon>Haloplanus</taxon>
    </lineage>
</organism>
<dbReference type="InterPro" id="IPR003593">
    <property type="entry name" value="AAA+_ATPase"/>
</dbReference>
<evidence type="ECO:0000256" key="2">
    <source>
        <dbReference type="ARBA" id="ARBA00022448"/>
    </source>
</evidence>
<reference evidence="7 8" key="1">
    <citation type="submission" date="2018-07" db="EMBL/GenBank/DDBJ databases">
        <title>Genome sequences of Haloplanus sp. CBA1112.</title>
        <authorList>
            <person name="Kim Y.B."/>
            <person name="Roh S.W."/>
        </authorList>
    </citation>
    <scope>NUCLEOTIDE SEQUENCE [LARGE SCALE GENOMIC DNA]</scope>
    <source>
        <strain evidence="7 8">CBA1112</strain>
    </source>
</reference>
<dbReference type="Pfam" id="PF00005">
    <property type="entry name" value="ABC_tran"/>
    <property type="match status" value="2"/>
</dbReference>
<dbReference type="GO" id="GO:0005524">
    <property type="term" value="F:ATP binding"/>
    <property type="evidence" value="ECO:0007669"/>
    <property type="project" value="UniProtKB-KW"/>
</dbReference>
<evidence type="ECO:0000256" key="3">
    <source>
        <dbReference type="ARBA" id="ARBA00022741"/>
    </source>
</evidence>
<dbReference type="NCBIfam" id="TIGR01727">
    <property type="entry name" value="oligo_HPY"/>
    <property type="match status" value="2"/>
</dbReference>
<dbReference type="AlphaFoldDB" id="A0A345EC36"/>
<dbReference type="SUPFAM" id="SSF52540">
    <property type="entry name" value="P-loop containing nucleoside triphosphate hydrolases"/>
    <property type="match status" value="2"/>
</dbReference>
<comment type="similarity">
    <text evidence="1">Belongs to the ABC transporter superfamily.</text>
</comment>
<keyword evidence="4 7" id="KW-0067">ATP-binding</keyword>
<dbReference type="GO" id="GO:0015833">
    <property type="term" value="P:peptide transport"/>
    <property type="evidence" value="ECO:0007669"/>
    <property type="project" value="InterPro"/>
</dbReference>
<dbReference type="KEGG" id="haq:DU484_07750"/>
<evidence type="ECO:0000259" key="6">
    <source>
        <dbReference type="PROSITE" id="PS50893"/>
    </source>
</evidence>
<keyword evidence="3" id="KW-0547">Nucleotide-binding</keyword>
<dbReference type="SMART" id="SM00382">
    <property type="entry name" value="AAA"/>
    <property type="match status" value="2"/>
</dbReference>
<evidence type="ECO:0000256" key="1">
    <source>
        <dbReference type="ARBA" id="ARBA00005417"/>
    </source>
</evidence>
<feature type="region of interest" description="Disordered" evidence="5">
    <location>
        <begin position="533"/>
        <end position="604"/>
    </location>
</feature>
<dbReference type="InterPro" id="IPR017871">
    <property type="entry name" value="ABC_transporter-like_CS"/>
</dbReference>
<feature type="compositionally biased region" description="Basic and acidic residues" evidence="5">
    <location>
        <begin position="261"/>
        <end position="273"/>
    </location>
</feature>
<accession>A0A345EC36</accession>
<dbReference type="PANTHER" id="PTHR43776">
    <property type="entry name" value="TRANSPORT ATP-BINDING PROTEIN"/>
    <property type="match status" value="1"/>
</dbReference>
<dbReference type="EMBL" id="CP031148">
    <property type="protein sequence ID" value="AXG09758.1"/>
    <property type="molecule type" value="Genomic_DNA"/>
</dbReference>
<dbReference type="NCBIfam" id="NF008453">
    <property type="entry name" value="PRK11308.1"/>
    <property type="match status" value="2"/>
</dbReference>
<dbReference type="Gene3D" id="3.40.50.300">
    <property type="entry name" value="P-loop containing nucleotide triphosphate hydrolases"/>
    <property type="match status" value="2"/>
</dbReference>
<dbReference type="InterPro" id="IPR003439">
    <property type="entry name" value="ABC_transporter-like_ATP-bd"/>
</dbReference>
<dbReference type="CDD" id="cd03257">
    <property type="entry name" value="ABC_NikE_OppD_transporters"/>
    <property type="match status" value="1"/>
</dbReference>
<sequence length="688" mass="74508">MYTVGNQIKESLRLHQGLRGKSATEEAIALLEAVGIADAPRRLNESPHKFFGGMRQRAVIAMALACDPDVLIADEPTTALDVTTQAQILELLAKLQAERDLAILCITNDMSMIAEVCDRVNVMYAGEIVETAAVENLFAAPAHPYTQGLLASIPGTQSSTQRLRTIDGEVPTPTEAATACRFAPQCPKAFEECEQVHPQSVAASTDDPDHTVACLLYPEDQDPEAEATSRYGEDPQRQADSADRTAGRTTALGSGAVPSTDDPHPYEWDRSDEGGGTLVEVRDLKKHYGVGLNLFTPSKVSAVDGVTLDIQRGETLGLVGESGCGKTTLGRTLLQLESVTSGTIRYDGRDLTDLSAAERRRWRRNVGMVFQDPESSLNDRMTVSELVREPLDVHDWKTRPERRERVRTLLETVGLQPVHYHRYPHQFSGGQRQRVAIARALALNPEFLVLDEPVSALDVSVQAQVLNLLADLQAEYGLTYLFIAHDLSVVRHICDRVAVMYLGNILERGETAALFESPVNPYTISLLSAVPTAEPTDETARLTLRGSPPTPRDPPTGCPFSTRCPMKVRPCGGRSTRSSGDARAAAGRARPPTEPHGGSGSASSVLVEVGATLAARRRVHRDGLPTLRTDGDLLAVVQVVVEPEGETAEGPDDYPARVAGERVFRLDATRRVSVAGPGLGLRPVVLVR</sequence>
<protein>
    <submittedName>
        <fullName evidence="7">Dipeptide ABC transporter ATP-binding protein</fullName>
    </submittedName>
</protein>
<dbReference type="GO" id="GO:0016887">
    <property type="term" value="F:ATP hydrolysis activity"/>
    <property type="evidence" value="ECO:0007669"/>
    <property type="project" value="InterPro"/>
</dbReference>
<dbReference type="InterPro" id="IPR050319">
    <property type="entry name" value="ABC_transp_ATP-bind"/>
</dbReference>
<dbReference type="FunFam" id="3.40.50.300:FF:000016">
    <property type="entry name" value="Oligopeptide ABC transporter ATP-binding component"/>
    <property type="match status" value="1"/>
</dbReference>
<dbReference type="InterPro" id="IPR027417">
    <property type="entry name" value="P-loop_NTPase"/>
</dbReference>
<feature type="compositionally biased region" description="Pro residues" evidence="5">
    <location>
        <begin position="548"/>
        <end position="557"/>
    </location>
</feature>
<feature type="compositionally biased region" description="Basic and acidic residues" evidence="5">
    <location>
        <begin position="231"/>
        <end position="246"/>
    </location>
</feature>
<dbReference type="InterPro" id="IPR013563">
    <property type="entry name" value="Oligopep_ABC_C"/>
</dbReference>
<feature type="compositionally biased region" description="Low complexity" evidence="5">
    <location>
        <begin position="572"/>
        <end position="590"/>
    </location>
</feature>
<dbReference type="Proteomes" id="UP000252985">
    <property type="component" value="Chromosome"/>
</dbReference>
<keyword evidence="2" id="KW-0813">Transport</keyword>
<proteinExistence type="inferred from homology"/>
<dbReference type="PANTHER" id="PTHR43776:SF7">
    <property type="entry name" value="D,D-DIPEPTIDE TRANSPORT ATP-BINDING PROTEIN DDPF-RELATED"/>
    <property type="match status" value="1"/>
</dbReference>
<feature type="domain" description="ABC transporter" evidence="6">
    <location>
        <begin position="279"/>
        <end position="527"/>
    </location>
</feature>
<evidence type="ECO:0000313" key="7">
    <source>
        <dbReference type="EMBL" id="AXG09758.1"/>
    </source>
</evidence>
<evidence type="ECO:0000256" key="5">
    <source>
        <dbReference type="SAM" id="MobiDB-lite"/>
    </source>
</evidence>
<evidence type="ECO:0000313" key="8">
    <source>
        <dbReference type="Proteomes" id="UP000252985"/>
    </source>
</evidence>
<dbReference type="GO" id="GO:0055085">
    <property type="term" value="P:transmembrane transport"/>
    <property type="evidence" value="ECO:0007669"/>
    <property type="project" value="UniProtKB-ARBA"/>
</dbReference>
<feature type="region of interest" description="Disordered" evidence="5">
    <location>
        <begin position="220"/>
        <end position="274"/>
    </location>
</feature>
<name>A0A345EC36_9EURY</name>
<gene>
    <name evidence="7" type="ORF">DU484_07750</name>
</gene>
<evidence type="ECO:0000256" key="4">
    <source>
        <dbReference type="ARBA" id="ARBA00022840"/>
    </source>
</evidence>
<dbReference type="Pfam" id="PF08352">
    <property type="entry name" value="oligo_HPY"/>
    <property type="match status" value="2"/>
</dbReference>